<dbReference type="InterPro" id="IPR045851">
    <property type="entry name" value="AMP-bd_C_sf"/>
</dbReference>
<dbReference type="GO" id="GO:0008610">
    <property type="term" value="P:lipid biosynthetic process"/>
    <property type="evidence" value="ECO:0007669"/>
    <property type="project" value="UniProtKB-ARBA"/>
</dbReference>
<dbReference type="SMART" id="SM00823">
    <property type="entry name" value="PKS_PP"/>
    <property type="match status" value="1"/>
</dbReference>
<dbReference type="InterPro" id="IPR001242">
    <property type="entry name" value="Condensation_dom"/>
</dbReference>
<evidence type="ECO:0000256" key="2">
    <source>
        <dbReference type="ARBA" id="ARBA00022450"/>
    </source>
</evidence>
<keyword evidence="6" id="KW-1185">Reference proteome</keyword>
<dbReference type="PANTHER" id="PTHR45527:SF1">
    <property type="entry name" value="FATTY ACID SYNTHASE"/>
    <property type="match status" value="1"/>
</dbReference>
<dbReference type="Pfam" id="PF00550">
    <property type="entry name" value="PP-binding"/>
    <property type="match status" value="1"/>
</dbReference>
<dbReference type="SUPFAM" id="SSF52777">
    <property type="entry name" value="CoA-dependent acyltransferases"/>
    <property type="match status" value="2"/>
</dbReference>
<dbReference type="SUPFAM" id="SSF47336">
    <property type="entry name" value="ACP-like"/>
    <property type="match status" value="1"/>
</dbReference>
<dbReference type="GO" id="GO:0047527">
    <property type="term" value="F:2,3-dihydroxybenzoate-serine ligase activity"/>
    <property type="evidence" value="ECO:0007669"/>
    <property type="project" value="TreeGrafter"/>
</dbReference>
<dbReference type="Pfam" id="PF00668">
    <property type="entry name" value="Condensation"/>
    <property type="match status" value="1"/>
</dbReference>
<evidence type="ECO:0000256" key="1">
    <source>
        <dbReference type="ARBA" id="ARBA00001957"/>
    </source>
</evidence>
<keyword evidence="2" id="KW-0596">Phosphopantetheine</keyword>
<dbReference type="SUPFAM" id="SSF53474">
    <property type="entry name" value="alpha/beta-Hydrolases"/>
    <property type="match status" value="1"/>
</dbReference>
<protein>
    <submittedName>
        <fullName evidence="5">Enterobactin synthetase component F/nonribosomal peptide synthetase DhbF</fullName>
    </submittedName>
</protein>
<dbReference type="InterPro" id="IPR010071">
    <property type="entry name" value="AA_adenyl_dom"/>
</dbReference>
<dbReference type="EMBL" id="PJNB01000001">
    <property type="protein sequence ID" value="PKW15966.1"/>
    <property type="molecule type" value="Genomic_DNA"/>
</dbReference>
<comment type="caution">
    <text evidence="5">The sequence shown here is derived from an EMBL/GenBank/DDBJ whole genome shotgun (WGS) entry which is preliminary data.</text>
</comment>
<evidence type="ECO:0000313" key="6">
    <source>
        <dbReference type="Proteomes" id="UP000233786"/>
    </source>
</evidence>
<dbReference type="GO" id="GO:0031177">
    <property type="term" value="F:phosphopantetheine binding"/>
    <property type="evidence" value="ECO:0007669"/>
    <property type="project" value="InterPro"/>
</dbReference>
<dbReference type="InterPro" id="IPR001031">
    <property type="entry name" value="Thioesterase"/>
</dbReference>
<dbReference type="InterPro" id="IPR025110">
    <property type="entry name" value="AMP-bd_C"/>
</dbReference>
<dbReference type="GO" id="GO:0005829">
    <property type="term" value="C:cytosol"/>
    <property type="evidence" value="ECO:0007669"/>
    <property type="project" value="TreeGrafter"/>
</dbReference>
<dbReference type="PANTHER" id="PTHR45527">
    <property type="entry name" value="NONRIBOSOMAL PEPTIDE SYNTHETASE"/>
    <property type="match status" value="1"/>
</dbReference>
<dbReference type="InterPro" id="IPR009081">
    <property type="entry name" value="PP-bd_ACP"/>
</dbReference>
<dbReference type="Gene3D" id="3.30.559.10">
    <property type="entry name" value="Chloramphenicol acetyltransferase-like domain"/>
    <property type="match status" value="1"/>
</dbReference>
<dbReference type="NCBIfam" id="TIGR01733">
    <property type="entry name" value="AA-adenyl-dom"/>
    <property type="match status" value="1"/>
</dbReference>
<proteinExistence type="predicted"/>
<dbReference type="FunFam" id="1.10.1200.10:FF:000016">
    <property type="entry name" value="Non-ribosomal peptide synthase"/>
    <property type="match status" value="1"/>
</dbReference>
<dbReference type="CDD" id="cd05930">
    <property type="entry name" value="A_NRPS"/>
    <property type="match status" value="1"/>
</dbReference>
<dbReference type="GO" id="GO:0009239">
    <property type="term" value="P:enterobactin biosynthetic process"/>
    <property type="evidence" value="ECO:0007669"/>
    <property type="project" value="TreeGrafter"/>
</dbReference>
<keyword evidence="3" id="KW-0597">Phosphoprotein</keyword>
<organism evidence="5 6">
    <name type="scientific">Saccharopolyspora spinosa</name>
    <dbReference type="NCBI Taxonomy" id="60894"/>
    <lineage>
        <taxon>Bacteria</taxon>
        <taxon>Bacillati</taxon>
        <taxon>Actinomycetota</taxon>
        <taxon>Actinomycetes</taxon>
        <taxon>Pseudonocardiales</taxon>
        <taxon>Pseudonocardiaceae</taxon>
        <taxon>Saccharopolyspora</taxon>
    </lineage>
</organism>
<dbReference type="Gene3D" id="3.40.50.1820">
    <property type="entry name" value="alpha/beta hydrolase"/>
    <property type="match status" value="1"/>
</dbReference>
<dbReference type="STRING" id="994479.GCA_000194155_03469"/>
<dbReference type="Pfam" id="PF00501">
    <property type="entry name" value="AMP-binding"/>
    <property type="match status" value="1"/>
</dbReference>
<accession>A0A2N3XZ50</accession>
<dbReference type="Pfam" id="PF00975">
    <property type="entry name" value="Thioesterase"/>
    <property type="match status" value="1"/>
</dbReference>
<dbReference type="InterPro" id="IPR036736">
    <property type="entry name" value="ACP-like_sf"/>
</dbReference>
<name>A0A2N3XZ50_SACSN</name>
<comment type="cofactor">
    <cofactor evidence="1">
        <name>pantetheine 4'-phosphate</name>
        <dbReference type="ChEBI" id="CHEBI:47942"/>
    </cofactor>
</comment>
<dbReference type="SUPFAM" id="SSF56801">
    <property type="entry name" value="Acetyl-CoA synthetase-like"/>
    <property type="match status" value="1"/>
</dbReference>
<dbReference type="SMART" id="SM00824">
    <property type="entry name" value="PKS_TE"/>
    <property type="match status" value="1"/>
</dbReference>
<dbReference type="GO" id="GO:0009366">
    <property type="term" value="C:enterobactin synthetase complex"/>
    <property type="evidence" value="ECO:0007669"/>
    <property type="project" value="TreeGrafter"/>
</dbReference>
<dbReference type="PROSITE" id="PS00455">
    <property type="entry name" value="AMP_BINDING"/>
    <property type="match status" value="1"/>
</dbReference>
<dbReference type="Gene3D" id="2.30.38.10">
    <property type="entry name" value="Luciferase, Domain 3"/>
    <property type="match status" value="1"/>
</dbReference>
<dbReference type="PROSITE" id="PS50075">
    <property type="entry name" value="CARRIER"/>
    <property type="match status" value="1"/>
</dbReference>
<dbReference type="FunFam" id="3.40.50.980:FF:000001">
    <property type="entry name" value="Non-ribosomal peptide synthetase"/>
    <property type="match status" value="1"/>
</dbReference>
<sequence>MSTEIGCGTLPLTAAQTGVWFAQEFDPANPIYRAAEALEIDGPVDVALLEVALRQVVDEAEALRARFGDDGHGRIWQAIEPLPDWQLPVVDLRGAADPVGAAEEWMWADLGRPADLRRSPLFSFALLRTGQQRFTVYLGLHHIILDGFGLSLFIQRVAELYTAAEERRPAPPCPFGSLAQILADEAEYEASERFARDQQYWAEQLADWPASRGSHRPSSIVPHTFLRETGYVTPADTEGLRALARQARTSLPSVAMSALALYVHRLAGNDEVTLDLTVNGRAGSAARGVPSMVANVLPLRTRMTPSTTVAELVRTTANSAKNLLRHQRYSSTHLLRDLGIAHHRGGYLGDWGINVMTHDVQLRFGRHPAVLRNLSNGPVTGLGVNVYDRPADGSLRIDFNSDPAKYDAATTAAHHRRFLALLHALATADLERQVGAIDMLSSDERELVLNAWNDTRRETPATTLPELFEARVRAAPDATALVCGSTTLSAAELNTRANRLAHLLIARGAGPETRIALALPRTADYIVAVLAVLKAGAVCVPLDTSHPPARIEALLSDARPLHVLTTATTSATLPVEQPLLVLDDVGIDRQPGTDPAGTHRPDHAAYVSFTSGSTGRPKGVVVEHRQLANLFHDHQRELIAPAGRRLRAALTASFSFDTAWEGLLFLAAGQEVHLVEDAVRLDPAALVRYFSRHRIDFADLTPSFLRLLLAEGLLSGPEKFPWLLMVGGEAIDPALWSTLRDCPGVEAWNYYGPTESTVDAVYCRIEGDRPVIGRPGHNVRAYVLDRAMRPQPPLVPGELYLAGDQVARGYLDQKTLTAQSFLPDPFGPPGARMYRTGDVARWTENGVLEYLGRTDEQVKIRGVRIEPREIEAVLTAHPRAAEAVVTTTTSAEPELIAYVVPGPGPVDTAELRSWLAKRLPTSMVPASFVLLDELPLTVHGKLDHSALPAAEIRAGRAARTPREQQLCALFAEVLGVGEVTIDDDFFELGGQSLLAAELVTRLRADLSAEVPLGVVYEAPTVADLARMLERETSSNAFEALLPLRASGSRRPLFCVHPVGGLSWCYAGLPRHLPEDVPVYGLQSSGLTRPDDLPSSFREMIDGYVRQIRSLQQTGPYHLLGWSLGGALAHAIATRLQADGERVALLALLDARPVDPQAQRAAPKREDVRSMLLQAAGLPPEAEAHPALGEKHLTALTTVLINAAALLPTYTESVFDGDLLYFRATQADHVSDGGEWRSRITGQVISHDIACTHHTITQAEPMAVIGRLIADHPQSQPAGGDRCHIAVAAATSVAGAPQIHNRPAVEVDRERGGAA</sequence>
<dbReference type="Proteomes" id="UP000233786">
    <property type="component" value="Unassembled WGS sequence"/>
</dbReference>
<dbReference type="InterPro" id="IPR023213">
    <property type="entry name" value="CAT-like_dom_sf"/>
</dbReference>
<reference evidence="5" key="1">
    <citation type="submission" date="2017-12" db="EMBL/GenBank/DDBJ databases">
        <title>Sequencing the genomes of 1000 Actinobacteria strains.</title>
        <authorList>
            <person name="Klenk H.-P."/>
        </authorList>
    </citation>
    <scope>NUCLEOTIDE SEQUENCE [LARGE SCALE GENOMIC DNA]</scope>
    <source>
        <strain evidence="5">DSM 44228</strain>
    </source>
</reference>
<dbReference type="Gene3D" id="3.30.300.30">
    <property type="match status" value="1"/>
</dbReference>
<dbReference type="InterPro" id="IPR020806">
    <property type="entry name" value="PKS_PP-bd"/>
</dbReference>
<dbReference type="Gene3D" id="3.30.559.30">
    <property type="entry name" value="Nonribosomal peptide synthetase, condensation domain"/>
    <property type="match status" value="1"/>
</dbReference>
<evidence type="ECO:0000313" key="5">
    <source>
        <dbReference type="EMBL" id="PKW15966.1"/>
    </source>
</evidence>
<dbReference type="RefSeq" id="WP_010696527.1">
    <property type="nucleotide sequence ID" value="NZ_CP061007.1"/>
</dbReference>
<evidence type="ECO:0000256" key="3">
    <source>
        <dbReference type="ARBA" id="ARBA00022553"/>
    </source>
</evidence>
<gene>
    <name evidence="5" type="ORF">A8926_3748</name>
</gene>
<dbReference type="InterPro" id="IPR020802">
    <property type="entry name" value="TesA-like"/>
</dbReference>
<feature type="domain" description="Carrier" evidence="4">
    <location>
        <begin position="957"/>
        <end position="1032"/>
    </location>
</feature>
<dbReference type="Gene3D" id="3.40.50.980">
    <property type="match status" value="2"/>
</dbReference>
<evidence type="ECO:0000259" key="4">
    <source>
        <dbReference type="PROSITE" id="PS50075"/>
    </source>
</evidence>
<dbReference type="GO" id="GO:0043041">
    <property type="term" value="P:amino acid activation for nonribosomal peptide biosynthetic process"/>
    <property type="evidence" value="ECO:0007669"/>
    <property type="project" value="TreeGrafter"/>
</dbReference>
<dbReference type="InterPro" id="IPR029058">
    <property type="entry name" value="AB_hydrolase_fold"/>
</dbReference>
<dbReference type="GO" id="GO:0072330">
    <property type="term" value="P:monocarboxylic acid biosynthetic process"/>
    <property type="evidence" value="ECO:0007669"/>
    <property type="project" value="UniProtKB-ARBA"/>
</dbReference>
<dbReference type="InterPro" id="IPR020845">
    <property type="entry name" value="AMP-binding_CS"/>
</dbReference>
<dbReference type="Pfam" id="PF13193">
    <property type="entry name" value="AMP-binding_C"/>
    <property type="match status" value="1"/>
</dbReference>
<dbReference type="FunFam" id="2.30.38.10:FF:000001">
    <property type="entry name" value="Non-ribosomal peptide synthetase PvdI"/>
    <property type="match status" value="1"/>
</dbReference>
<dbReference type="InterPro" id="IPR000873">
    <property type="entry name" value="AMP-dep_synth/lig_dom"/>
</dbReference>